<organism evidence="1 2">
    <name type="scientific">[Brevibacterium] flavum</name>
    <dbReference type="NCBI Taxonomy" id="92706"/>
    <lineage>
        <taxon>Bacteria</taxon>
        <taxon>Bacillati</taxon>
        <taxon>Actinomycetota</taxon>
        <taxon>Actinomycetes</taxon>
        <taxon>Mycobacteriales</taxon>
        <taxon>Corynebacteriaceae</taxon>
        <taxon>Corynebacterium</taxon>
    </lineage>
</organism>
<dbReference type="AlphaFoldDB" id="A0A0F6Z5R8"/>
<reference evidence="1 2" key="1">
    <citation type="submission" date="2015-04" db="EMBL/GenBank/DDBJ databases">
        <title>Complete Genome Sequence of Brevibacterium flavum ATCC 15168.</title>
        <authorList>
            <person name="Ahn J."/>
            <person name="Park G."/>
            <person name="Jeon W."/>
            <person name="Jang Y."/>
            <person name="Jang M."/>
            <person name="Lee H."/>
            <person name="Lee H."/>
        </authorList>
    </citation>
    <scope>NUCLEOTIDE SEQUENCE [LARGE SCALE GENOMIC DNA]</scope>
    <source>
        <strain evidence="1 2">ATCC 15168</strain>
    </source>
</reference>
<dbReference type="Proteomes" id="UP000034037">
    <property type="component" value="Chromosome"/>
</dbReference>
<dbReference type="EMBL" id="CP011309">
    <property type="protein sequence ID" value="AKF27803.1"/>
    <property type="molecule type" value="Genomic_DNA"/>
</dbReference>
<dbReference type="HOGENOM" id="CLU_2841220_0_0_11"/>
<keyword evidence="2" id="KW-1185">Reference proteome</keyword>
<protein>
    <submittedName>
        <fullName evidence="1">Uncharacterized protein</fullName>
    </submittedName>
</protein>
<evidence type="ECO:0000313" key="2">
    <source>
        <dbReference type="Proteomes" id="UP000034037"/>
    </source>
</evidence>
<dbReference type="PATRIC" id="fig|92706.3.peg.2027"/>
<proteinExistence type="predicted"/>
<sequence>MNRWEVKKKDPDNVFWGPDGLLWVANPIDYPMRSRGFTNHSAAITYAHQAASGRTPVYVDNERDT</sequence>
<gene>
    <name evidence="1" type="ORF">YH66_09695</name>
</gene>
<accession>A0A0F6Z5R8</accession>
<evidence type="ECO:0000313" key="1">
    <source>
        <dbReference type="EMBL" id="AKF27803.1"/>
    </source>
</evidence>
<name>A0A0F6Z5R8_9CORY</name>